<keyword evidence="1" id="KW-0732">Signal</keyword>
<evidence type="ECO:0000256" key="1">
    <source>
        <dbReference type="SAM" id="SignalP"/>
    </source>
</evidence>
<evidence type="ECO:0000313" key="4">
    <source>
        <dbReference type="Proteomes" id="UP001189624"/>
    </source>
</evidence>
<reference evidence="3" key="1">
    <citation type="submission" date="2023-10" db="EMBL/GenBank/DDBJ databases">
        <authorList>
            <person name="Domelevo Entfellner J.-B."/>
        </authorList>
    </citation>
    <scope>NUCLEOTIDE SEQUENCE</scope>
</reference>
<dbReference type="PANTHER" id="PTHR45708:SF31">
    <property type="entry name" value="III ACIDIC ENDOCHITINASE, PUTATIVE-RELATED"/>
    <property type="match status" value="1"/>
</dbReference>
<sequence>MMECKRIGFIICLSSLFSFSTSSSLDNAGIGVYWGQDIREGKLNTTCDTGNYAVVLLAYLRQFGDGRNPFWDFIGHDDGVVASQIKHCQVEPDHTNLSFNRTYLAKLCFSIDSQAKGVKVFLSIGGPITFYEYSLNSTEDAKRFANYLYTSFLSGRFGPIGRVELDGIEFHIRATEDHWDDLVKELDFFRRTKGRYFHLVAAPRCQIPVHNLGKAIATKLFDHIFVQFYNDPSCEYNIEDGTKPLLDSWDNWVNLVASNNSLFLALPADSSEEESGFVEPDVVNLEVLPHVKKATNYGGVILYNRYRDIIRNFSGEILPNVPKSSFFLNTMGPVFPYFG</sequence>
<dbReference type="InterPro" id="IPR001223">
    <property type="entry name" value="Glyco_hydro18_cat"/>
</dbReference>
<dbReference type="AlphaFoldDB" id="A0AA86W5S0"/>
<dbReference type="InterPro" id="IPR017853">
    <property type="entry name" value="GH"/>
</dbReference>
<dbReference type="SUPFAM" id="SSF51445">
    <property type="entry name" value="(Trans)glycosidases"/>
    <property type="match status" value="1"/>
</dbReference>
<dbReference type="Proteomes" id="UP001189624">
    <property type="component" value="Chromosome 11"/>
</dbReference>
<feature type="signal peptide" evidence="1">
    <location>
        <begin position="1"/>
        <end position="22"/>
    </location>
</feature>
<dbReference type="GO" id="GO:0004568">
    <property type="term" value="F:chitinase activity"/>
    <property type="evidence" value="ECO:0007669"/>
    <property type="project" value="TreeGrafter"/>
</dbReference>
<feature type="chain" id="PRO_5041731072" description="GH18 domain-containing protein" evidence="1">
    <location>
        <begin position="23"/>
        <end position="339"/>
    </location>
</feature>
<dbReference type="Gene3D" id="3.20.20.80">
    <property type="entry name" value="Glycosidases"/>
    <property type="match status" value="2"/>
</dbReference>
<evidence type="ECO:0000259" key="2">
    <source>
        <dbReference type="PROSITE" id="PS51910"/>
    </source>
</evidence>
<dbReference type="GO" id="GO:0005975">
    <property type="term" value="P:carbohydrate metabolic process"/>
    <property type="evidence" value="ECO:0007669"/>
    <property type="project" value="InterPro"/>
</dbReference>
<feature type="domain" description="GH18" evidence="2">
    <location>
        <begin position="28"/>
        <end position="320"/>
    </location>
</feature>
<accession>A0AA86W5S0</accession>
<dbReference type="PANTHER" id="PTHR45708">
    <property type="entry name" value="ENDOCHITINASE"/>
    <property type="match status" value="1"/>
</dbReference>
<protein>
    <recommendedName>
        <fullName evidence="2">GH18 domain-containing protein</fullName>
    </recommendedName>
</protein>
<dbReference type="PROSITE" id="PS51910">
    <property type="entry name" value="GH18_2"/>
    <property type="match status" value="1"/>
</dbReference>
<dbReference type="InterPro" id="IPR050542">
    <property type="entry name" value="Glycosyl_Hydrlase18_Chitinase"/>
</dbReference>
<dbReference type="EMBL" id="OY731408">
    <property type="protein sequence ID" value="CAJ1978471.1"/>
    <property type="molecule type" value="Genomic_DNA"/>
</dbReference>
<evidence type="ECO:0000313" key="3">
    <source>
        <dbReference type="EMBL" id="CAJ1978471.1"/>
    </source>
</evidence>
<organism evidence="3 4">
    <name type="scientific">Sphenostylis stenocarpa</name>
    <dbReference type="NCBI Taxonomy" id="92480"/>
    <lineage>
        <taxon>Eukaryota</taxon>
        <taxon>Viridiplantae</taxon>
        <taxon>Streptophyta</taxon>
        <taxon>Embryophyta</taxon>
        <taxon>Tracheophyta</taxon>
        <taxon>Spermatophyta</taxon>
        <taxon>Magnoliopsida</taxon>
        <taxon>eudicotyledons</taxon>
        <taxon>Gunneridae</taxon>
        <taxon>Pentapetalae</taxon>
        <taxon>rosids</taxon>
        <taxon>fabids</taxon>
        <taxon>Fabales</taxon>
        <taxon>Fabaceae</taxon>
        <taxon>Papilionoideae</taxon>
        <taxon>50 kb inversion clade</taxon>
        <taxon>NPAAA clade</taxon>
        <taxon>indigoferoid/millettioid clade</taxon>
        <taxon>Phaseoleae</taxon>
        <taxon>Sphenostylis</taxon>
    </lineage>
</organism>
<proteinExistence type="predicted"/>
<dbReference type="Gramene" id="rna-AYBTSS11_LOCUS30665">
    <property type="protein sequence ID" value="CAJ1978471.1"/>
    <property type="gene ID" value="gene-AYBTSS11_LOCUS30665"/>
</dbReference>
<name>A0AA86W5S0_9FABA</name>
<dbReference type="GO" id="GO:0005576">
    <property type="term" value="C:extracellular region"/>
    <property type="evidence" value="ECO:0007669"/>
    <property type="project" value="TreeGrafter"/>
</dbReference>
<gene>
    <name evidence="3" type="ORF">AYBTSS11_LOCUS30665</name>
</gene>
<keyword evidence="4" id="KW-1185">Reference proteome</keyword>
<dbReference type="Pfam" id="PF00704">
    <property type="entry name" value="Glyco_hydro_18"/>
    <property type="match status" value="1"/>
</dbReference>